<dbReference type="EnsemblPlants" id="TraesCS1B02G101900.1">
    <property type="protein sequence ID" value="TraesCS1B02G101900.1.cds1"/>
    <property type="gene ID" value="TraesCS1B02G101900"/>
</dbReference>
<reference evidence="2" key="2">
    <citation type="submission" date="2018-10" db="UniProtKB">
        <authorList>
            <consortium name="EnsemblPlants"/>
        </authorList>
    </citation>
    <scope>IDENTIFICATION</scope>
</reference>
<dbReference type="Gramene" id="TraesWEE_scaffold_090525_01G000100.1">
    <property type="protein sequence ID" value="TraesWEE_scaffold_090525_01G000100.1"/>
    <property type="gene ID" value="TraesWEE_scaffold_090525_01G000100"/>
</dbReference>
<dbReference type="Gramene" id="TraesRN1B0100268400.1">
    <property type="protein sequence ID" value="TraesRN1B0100268400.1"/>
    <property type="gene ID" value="TraesRN1B0100268400"/>
</dbReference>
<dbReference type="OrthoDB" id="695099at2759"/>
<evidence type="ECO:0000313" key="2">
    <source>
        <dbReference type="EnsemblPlants" id="TraesCS1B02G101900.1.cds1"/>
    </source>
</evidence>
<protein>
    <submittedName>
        <fullName evidence="2">Uncharacterized protein</fullName>
    </submittedName>
</protein>
<accession>A0A3B5YTZ8</accession>
<dbReference type="Gramene" id="TraesCS1B03G0274400.1">
    <property type="protein sequence ID" value="TraesCS1B03G0274400.1.CDS1"/>
    <property type="gene ID" value="TraesCS1B03G0274400"/>
</dbReference>
<dbReference type="Gramene" id="TraesCLE_scaffold_062928_01G000100.1">
    <property type="protein sequence ID" value="TraesCLE_scaffold_062928_01G000100.1"/>
    <property type="gene ID" value="TraesCLE_scaffold_062928_01G000100"/>
</dbReference>
<dbReference type="Gramene" id="TraesCAD_scaffold_042835_01G000100.1">
    <property type="protein sequence ID" value="TraesCAD_scaffold_042835_01G000100.1"/>
    <property type="gene ID" value="TraesCAD_scaffold_042835_01G000100"/>
</dbReference>
<evidence type="ECO:0000256" key="1">
    <source>
        <dbReference type="SAM" id="MobiDB-lite"/>
    </source>
</evidence>
<proteinExistence type="predicted"/>
<dbReference type="Proteomes" id="UP000019116">
    <property type="component" value="Chromosome 1B"/>
</dbReference>
<feature type="region of interest" description="Disordered" evidence="1">
    <location>
        <begin position="70"/>
        <end position="114"/>
    </location>
</feature>
<sequence length="132" mass="14354">MPRYKRGHPFAIPIHPTLGNKQALYTPPARSKMFRWGKSTKNPAPAAGEEVAVQKVEKIEFRNLVHIKPPVGTSGGAIGNAWKPQPWTAGAGSSGAARKPDSPGDDINSRAGRFIEDTKKRWRLGVKSFGGR</sequence>
<dbReference type="OMA" id="GAISNAW"/>
<name>A0A3B5YTZ8_WHEAT</name>
<dbReference type="PaxDb" id="4565-Traes_1BS_8830AE5A6.1"/>
<dbReference type="AlphaFoldDB" id="A0A3B5YTZ8"/>
<keyword evidence="3" id="KW-1185">Reference proteome</keyword>
<dbReference type="Gramene" id="TraesROB_scaffold_058337_01G000100.1">
    <property type="protein sequence ID" value="TraesROB_scaffold_058337_01G000100.1"/>
    <property type="gene ID" value="TraesROB_scaffold_058337_01G000100"/>
</dbReference>
<dbReference type="Gramene" id="TraesCS1B02G101900.1">
    <property type="protein sequence ID" value="TraesCS1B02G101900.1.cds1"/>
    <property type="gene ID" value="TraesCS1B02G101900"/>
</dbReference>
<feature type="region of interest" description="Disordered" evidence="1">
    <location>
        <begin position="1"/>
        <end position="49"/>
    </location>
</feature>
<organism evidence="2">
    <name type="scientific">Triticum aestivum</name>
    <name type="common">Wheat</name>
    <dbReference type="NCBI Taxonomy" id="4565"/>
    <lineage>
        <taxon>Eukaryota</taxon>
        <taxon>Viridiplantae</taxon>
        <taxon>Streptophyta</taxon>
        <taxon>Embryophyta</taxon>
        <taxon>Tracheophyta</taxon>
        <taxon>Spermatophyta</taxon>
        <taxon>Magnoliopsida</taxon>
        <taxon>Liliopsida</taxon>
        <taxon>Poales</taxon>
        <taxon>Poaceae</taxon>
        <taxon>BOP clade</taxon>
        <taxon>Pooideae</taxon>
        <taxon>Triticodae</taxon>
        <taxon>Triticeae</taxon>
        <taxon>Triticinae</taxon>
        <taxon>Triticum</taxon>
    </lineage>
</organism>
<evidence type="ECO:0000313" key="3">
    <source>
        <dbReference type="Proteomes" id="UP000019116"/>
    </source>
</evidence>
<reference evidence="2" key="1">
    <citation type="submission" date="2018-08" db="EMBL/GenBank/DDBJ databases">
        <authorList>
            <person name="Rossello M."/>
        </authorList>
    </citation>
    <scope>NUCLEOTIDE SEQUENCE [LARGE SCALE GENOMIC DNA]</scope>
    <source>
        <strain evidence="2">cv. Chinese Spring</strain>
    </source>
</reference>